<name>A0A373FNY5_COMTE</name>
<organism evidence="1 2">
    <name type="scientific">Comamonas testosteroni</name>
    <name type="common">Pseudomonas testosteroni</name>
    <dbReference type="NCBI Taxonomy" id="285"/>
    <lineage>
        <taxon>Bacteria</taxon>
        <taxon>Pseudomonadati</taxon>
        <taxon>Pseudomonadota</taxon>
        <taxon>Betaproteobacteria</taxon>
        <taxon>Burkholderiales</taxon>
        <taxon>Comamonadaceae</taxon>
        <taxon>Comamonas</taxon>
    </lineage>
</organism>
<keyword evidence="2" id="KW-1185">Reference proteome</keyword>
<evidence type="ECO:0000313" key="1">
    <source>
        <dbReference type="EMBL" id="RGE45884.1"/>
    </source>
</evidence>
<evidence type="ECO:0000313" key="2">
    <source>
        <dbReference type="Proteomes" id="UP000261948"/>
    </source>
</evidence>
<accession>A0A373FNY5</accession>
<dbReference type="OrthoDB" id="121499at2"/>
<sequence>MQSVSRLTARHLLPAALLAGACALLTGCVVAPAYPAYGYGGEVVAGDVYAPVAPPPQRTEIIPVAPSPAYVWIGGSWGWGGGRYNWTPGRWAMPPRPGYGWHPGGWSHGPRGWQGRGGHWGRR</sequence>
<dbReference type="EMBL" id="QURR01000006">
    <property type="protein sequence ID" value="RGE45884.1"/>
    <property type="molecule type" value="Genomic_DNA"/>
</dbReference>
<dbReference type="AlphaFoldDB" id="A0A373FNY5"/>
<proteinExistence type="predicted"/>
<reference evidence="1 2" key="1">
    <citation type="submission" date="2018-08" db="EMBL/GenBank/DDBJ databases">
        <title>Comamonas testosteroni strain SWCO2.</title>
        <authorList>
            <person name="Jiang N."/>
            <person name="Zhang X.Z."/>
        </authorList>
    </citation>
    <scope>NUCLEOTIDE SEQUENCE [LARGE SCALE GENOMIC DNA]</scope>
    <source>
        <strain evidence="1 2">SWCO2</strain>
    </source>
</reference>
<evidence type="ECO:0008006" key="3">
    <source>
        <dbReference type="Google" id="ProtNLM"/>
    </source>
</evidence>
<dbReference type="PROSITE" id="PS51257">
    <property type="entry name" value="PROKAR_LIPOPROTEIN"/>
    <property type="match status" value="1"/>
</dbReference>
<protein>
    <recommendedName>
        <fullName evidence="3">Lipoprotein</fullName>
    </recommendedName>
</protein>
<dbReference type="Pfam" id="PF12779">
    <property type="entry name" value="WXXGXW"/>
    <property type="match status" value="1"/>
</dbReference>
<dbReference type="InterPro" id="IPR024447">
    <property type="entry name" value="YXWGXW_rpt"/>
</dbReference>
<comment type="caution">
    <text evidence="1">The sequence shown here is derived from an EMBL/GenBank/DDBJ whole genome shotgun (WGS) entry which is preliminary data.</text>
</comment>
<dbReference type="Proteomes" id="UP000261948">
    <property type="component" value="Unassembled WGS sequence"/>
</dbReference>
<gene>
    <name evidence="1" type="ORF">DZC30_06280</name>
</gene>